<dbReference type="PANTHER" id="PTHR23355:SF9">
    <property type="entry name" value="DIS3-LIKE EXONUCLEASE 2"/>
    <property type="match status" value="1"/>
</dbReference>
<evidence type="ECO:0000313" key="12">
    <source>
        <dbReference type="EMBL" id="VAX21268.1"/>
    </source>
</evidence>
<evidence type="ECO:0000256" key="7">
    <source>
        <dbReference type="ARBA" id="ARBA00022839"/>
    </source>
</evidence>
<accession>A0A3B1CBF1</accession>
<dbReference type="InterPro" id="IPR022966">
    <property type="entry name" value="RNase_II/R_CS"/>
</dbReference>
<evidence type="ECO:0000256" key="1">
    <source>
        <dbReference type="ARBA" id="ARBA00001849"/>
    </source>
</evidence>
<dbReference type="EC" id="3.1.13.1" evidence="3"/>
<proteinExistence type="inferred from homology"/>
<dbReference type="InterPro" id="IPR040476">
    <property type="entry name" value="CSD2"/>
</dbReference>
<dbReference type="PANTHER" id="PTHR23355">
    <property type="entry name" value="RIBONUCLEASE"/>
    <property type="match status" value="1"/>
</dbReference>
<dbReference type="InterPro" id="IPR001900">
    <property type="entry name" value="RNase_II/R"/>
</dbReference>
<dbReference type="AlphaFoldDB" id="A0A3B1CBF1"/>
<dbReference type="SMART" id="SM00316">
    <property type="entry name" value="S1"/>
    <property type="match status" value="1"/>
</dbReference>
<dbReference type="Pfam" id="PF00773">
    <property type="entry name" value="RNB"/>
    <property type="match status" value="1"/>
</dbReference>
<name>A0A3B1CBF1_9ZZZZ</name>
<dbReference type="SUPFAM" id="SSF50249">
    <property type="entry name" value="Nucleic acid-binding proteins"/>
    <property type="match status" value="4"/>
</dbReference>
<evidence type="ECO:0000256" key="9">
    <source>
        <dbReference type="SAM" id="Coils"/>
    </source>
</evidence>
<keyword evidence="4" id="KW-0963">Cytoplasm</keyword>
<dbReference type="PROSITE" id="PS01175">
    <property type="entry name" value="RIBONUCLEASE_II"/>
    <property type="match status" value="1"/>
</dbReference>
<dbReference type="SMART" id="SM00955">
    <property type="entry name" value="RNB"/>
    <property type="match status" value="1"/>
</dbReference>
<dbReference type="Gene3D" id="2.40.50.140">
    <property type="entry name" value="Nucleic acid-binding proteins"/>
    <property type="match status" value="2"/>
</dbReference>
<protein>
    <recommendedName>
        <fullName evidence="3">exoribonuclease II</fullName>
        <ecNumber evidence="3">3.1.13.1</ecNumber>
    </recommendedName>
</protein>
<dbReference type="FunFam" id="2.40.50.140:FF:000213">
    <property type="entry name" value="Ribonuclease R"/>
    <property type="match status" value="1"/>
</dbReference>
<dbReference type="Pfam" id="PF00575">
    <property type="entry name" value="S1"/>
    <property type="match status" value="1"/>
</dbReference>
<dbReference type="NCBIfam" id="TIGR00358">
    <property type="entry name" value="3_prime_RNase"/>
    <property type="match status" value="1"/>
</dbReference>
<keyword evidence="5" id="KW-0540">Nuclease</keyword>
<dbReference type="GO" id="GO:0006402">
    <property type="term" value="P:mRNA catabolic process"/>
    <property type="evidence" value="ECO:0007669"/>
    <property type="project" value="TreeGrafter"/>
</dbReference>
<dbReference type="EMBL" id="UOGC01000117">
    <property type="protein sequence ID" value="VAX21268.1"/>
    <property type="molecule type" value="Genomic_DNA"/>
</dbReference>
<keyword evidence="8" id="KW-0694">RNA-binding</keyword>
<dbReference type="InterPro" id="IPR011129">
    <property type="entry name" value="CSD"/>
</dbReference>
<sequence length="735" mass="82612">MPLSDSKFEERLKALLVNPLSMREILTRLKIPLATRSVARKRVRAIAETGAVVRIKGGRYGLPEKMNLVTGTIQGHPDGFGFLIPDEPAENDVFLGPRSFNDAMHGDKVIVRVESTKPDGRREGRVIRVLERGSETIVGTFEKTRSGGYVVPFDRRVTHDIFIATGDSKRAKDGYAVIAEITDFPTKARRPQGKIVKVLGKKDDFNVEIEISAAKFKLRKDFPPAVLREAVGFKAPVEKDFKGRLDLRDKQVVTIDGETAKDFDDAVDIEKLSNGGWRLGVHIADVSHYVKEGAKLDVEAMARATSVYFPGAVIPMLPFELSNDLCSLNPKVARLTLSCVMTFSRAGVLKKSEYFESVICSAERMTYTDVAAILEKKDETVISKYKGLVKTFKEMEKLATAIRRQRQKGGAIDFDLPEPEIILDVTGRPESIILAERNVAHRIIEEFMLAANSSVAHMLENSDLPAMYRVHDAPDPVKLEAFREFLGTFGMRLKSSEKITSKKMQGILAHFAGKPEEKLVTHVLLRSMKQARYSIDNIGHFGLAFDHYTHFTSPIRRYPDLVVHRLLKKRIRKKGKTPDAEVLAQVADHASKMERNADEAERDMLKLRQTQYMAAHVGDEFDGIISGVTAFGFFVELQTPPVEGLVRVTSLFDDYYIYDETRHALTGERSGKVFRLGDSVRVLVENVLLERRQIELLLVTAGKKTVRRPAGRKKAPKTGRPQRKGSPRRKKRFQK</sequence>
<feature type="domain" description="S1 motif" evidence="11">
    <location>
        <begin position="618"/>
        <end position="699"/>
    </location>
</feature>
<dbReference type="InterPro" id="IPR050180">
    <property type="entry name" value="RNR_Ribonuclease"/>
</dbReference>
<keyword evidence="7" id="KW-0269">Exonuclease</keyword>
<evidence type="ECO:0000256" key="10">
    <source>
        <dbReference type="SAM" id="MobiDB-lite"/>
    </source>
</evidence>
<evidence type="ECO:0000256" key="4">
    <source>
        <dbReference type="ARBA" id="ARBA00022490"/>
    </source>
</evidence>
<dbReference type="InterPro" id="IPR013223">
    <property type="entry name" value="RNase_B_OB_dom"/>
</dbReference>
<dbReference type="GO" id="GO:0005829">
    <property type="term" value="C:cytosol"/>
    <property type="evidence" value="ECO:0007669"/>
    <property type="project" value="TreeGrafter"/>
</dbReference>
<gene>
    <name evidence="12" type="ORF">MNBD_NITROSPINAE01-1300</name>
</gene>
<reference evidence="12" key="1">
    <citation type="submission" date="2018-06" db="EMBL/GenBank/DDBJ databases">
        <authorList>
            <person name="Zhirakovskaya E."/>
        </authorList>
    </citation>
    <scope>NUCLEOTIDE SEQUENCE</scope>
</reference>
<evidence type="ECO:0000256" key="5">
    <source>
        <dbReference type="ARBA" id="ARBA00022722"/>
    </source>
</evidence>
<comment type="catalytic activity">
    <reaction evidence="1">
        <text>Exonucleolytic cleavage in the 3'- to 5'-direction to yield nucleoside 5'-phosphates.</text>
        <dbReference type="EC" id="3.1.13.1"/>
    </reaction>
</comment>
<evidence type="ECO:0000256" key="8">
    <source>
        <dbReference type="ARBA" id="ARBA00022884"/>
    </source>
</evidence>
<dbReference type="CDD" id="cd04471">
    <property type="entry name" value="S1_RNase_R"/>
    <property type="match status" value="1"/>
</dbReference>
<evidence type="ECO:0000259" key="11">
    <source>
        <dbReference type="PROSITE" id="PS50126"/>
    </source>
</evidence>
<organism evidence="12">
    <name type="scientific">hydrothermal vent metagenome</name>
    <dbReference type="NCBI Taxonomy" id="652676"/>
    <lineage>
        <taxon>unclassified sequences</taxon>
        <taxon>metagenomes</taxon>
        <taxon>ecological metagenomes</taxon>
    </lineage>
</organism>
<dbReference type="InterPro" id="IPR003029">
    <property type="entry name" value="S1_domain"/>
</dbReference>
<feature type="region of interest" description="Disordered" evidence="10">
    <location>
        <begin position="705"/>
        <end position="735"/>
    </location>
</feature>
<dbReference type="NCBIfam" id="TIGR02063">
    <property type="entry name" value="RNase_R"/>
    <property type="match status" value="1"/>
</dbReference>
<keyword evidence="6" id="KW-0378">Hydrolase</keyword>
<evidence type="ECO:0000256" key="6">
    <source>
        <dbReference type="ARBA" id="ARBA00022801"/>
    </source>
</evidence>
<dbReference type="PROSITE" id="PS50126">
    <property type="entry name" value="S1"/>
    <property type="match status" value="1"/>
</dbReference>
<comment type="subcellular location">
    <subcellularLocation>
        <location evidence="2">Cytoplasm</location>
    </subcellularLocation>
</comment>
<keyword evidence="9" id="KW-0175">Coiled coil</keyword>
<dbReference type="GO" id="GO:0008859">
    <property type="term" value="F:exoribonuclease II activity"/>
    <property type="evidence" value="ECO:0007669"/>
    <property type="project" value="UniProtKB-EC"/>
</dbReference>
<feature type="coiled-coil region" evidence="9">
    <location>
        <begin position="583"/>
        <end position="610"/>
    </location>
</feature>
<dbReference type="InterPro" id="IPR004476">
    <property type="entry name" value="RNase_II/RNase_R"/>
</dbReference>
<evidence type="ECO:0000256" key="3">
    <source>
        <dbReference type="ARBA" id="ARBA00012163"/>
    </source>
</evidence>
<dbReference type="InterPro" id="IPR011805">
    <property type="entry name" value="RNase_R"/>
</dbReference>
<dbReference type="SMART" id="SM00357">
    <property type="entry name" value="CSP"/>
    <property type="match status" value="2"/>
</dbReference>
<dbReference type="Pfam" id="PF08206">
    <property type="entry name" value="OB_RNB"/>
    <property type="match status" value="1"/>
</dbReference>
<dbReference type="GO" id="GO:0003723">
    <property type="term" value="F:RNA binding"/>
    <property type="evidence" value="ECO:0007669"/>
    <property type="project" value="UniProtKB-KW"/>
</dbReference>
<evidence type="ECO:0000256" key="2">
    <source>
        <dbReference type="ARBA" id="ARBA00004496"/>
    </source>
</evidence>
<dbReference type="InterPro" id="IPR012340">
    <property type="entry name" value="NA-bd_OB-fold"/>
</dbReference>
<dbReference type="Pfam" id="PF17876">
    <property type="entry name" value="CSD2"/>
    <property type="match status" value="1"/>
</dbReference>
<dbReference type="HAMAP" id="MF_01895">
    <property type="entry name" value="RNase_R"/>
    <property type="match status" value="1"/>
</dbReference>